<dbReference type="EMBL" id="JABSTQ010011221">
    <property type="protein sequence ID" value="KAG0413930.1"/>
    <property type="molecule type" value="Genomic_DNA"/>
</dbReference>
<comment type="caution">
    <text evidence="1">The sequence shown here is derived from an EMBL/GenBank/DDBJ whole genome shotgun (WGS) entry which is preliminary data.</text>
</comment>
<protein>
    <submittedName>
        <fullName evidence="1">Uncharacterized protein</fullName>
    </submittedName>
</protein>
<evidence type="ECO:0000313" key="2">
    <source>
        <dbReference type="Proteomes" id="UP000805193"/>
    </source>
</evidence>
<keyword evidence="2" id="KW-1185">Reference proteome</keyword>
<reference evidence="1 2" key="1">
    <citation type="journal article" date="2020" name="Cell">
        <title>Large-Scale Comparative Analyses of Tick Genomes Elucidate Their Genetic Diversity and Vector Capacities.</title>
        <authorList>
            <consortium name="Tick Genome and Microbiome Consortium (TIGMIC)"/>
            <person name="Jia N."/>
            <person name="Wang J."/>
            <person name="Shi W."/>
            <person name="Du L."/>
            <person name="Sun Y."/>
            <person name="Zhan W."/>
            <person name="Jiang J.F."/>
            <person name="Wang Q."/>
            <person name="Zhang B."/>
            <person name="Ji P."/>
            <person name="Bell-Sakyi L."/>
            <person name="Cui X.M."/>
            <person name="Yuan T.T."/>
            <person name="Jiang B.G."/>
            <person name="Yang W.F."/>
            <person name="Lam T.T."/>
            <person name="Chang Q.C."/>
            <person name="Ding S.J."/>
            <person name="Wang X.J."/>
            <person name="Zhu J.G."/>
            <person name="Ruan X.D."/>
            <person name="Zhao L."/>
            <person name="Wei J.T."/>
            <person name="Ye R.Z."/>
            <person name="Que T.C."/>
            <person name="Du C.H."/>
            <person name="Zhou Y.H."/>
            <person name="Cheng J.X."/>
            <person name="Dai P.F."/>
            <person name="Guo W.B."/>
            <person name="Han X.H."/>
            <person name="Huang E.J."/>
            <person name="Li L.F."/>
            <person name="Wei W."/>
            <person name="Gao Y.C."/>
            <person name="Liu J.Z."/>
            <person name="Shao H.Z."/>
            <person name="Wang X."/>
            <person name="Wang C.C."/>
            <person name="Yang T.C."/>
            <person name="Huo Q.B."/>
            <person name="Li W."/>
            <person name="Chen H.Y."/>
            <person name="Chen S.E."/>
            <person name="Zhou L.G."/>
            <person name="Ni X.B."/>
            <person name="Tian J.H."/>
            <person name="Sheng Y."/>
            <person name="Liu T."/>
            <person name="Pan Y.S."/>
            <person name="Xia L.Y."/>
            <person name="Li J."/>
            <person name="Zhao F."/>
            <person name="Cao W.C."/>
        </authorList>
    </citation>
    <scope>NUCLEOTIDE SEQUENCE [LARGE SCALE GENOMIC DNA]</scope>
    <source>
        <strain evidence="1">Iper-2018</strain>
    </source>
</reference>
<name>A0AC60P3I9_IXOPE</name>
<dbReference type="Proteomes" id="UP000805193">
    <property type="component" value="Unassembled WGS sequence"/>
</dbReference>
<evidence type="ECO:0000313" key="1">
    <source>
        <dbReference type="EMBL" id="KAG0413930.1"/>
    </source>
</evidence>
<proteinExistence type="predicted"/>
<accession>A0AC60P3I9</accession>
<sequence>MGKPMDEDAQTVGCWKKGKLLDRGAFGSITLWHNTETKETIALKACLRTCSELTTKLSERWAQEVEILNKLDHPNVIKGLPLPKAFAQLNSPLPFLAMEYCTGGNLRQVLQKRENCCGLPERDVRRVLSDVSSGLQYLHTNHVVHRDLKPENVVLQEKDGTVVYKIIDLGYAKEFDQSSLCNSFVGTLQYLAPELFERKPYTRAVDLWSLGIIAYEVIVGQRPFSPNASPAQWIPLVNNKGSSDIRGDLRSSGSYVYDDRLPPLNHLTRVLKEDLERWLRILLETKPELRGRRDNLTVYEILENILARPELGQATLYLFDDSVNAELKSFDYSPCLLVELSDRLESRDIQLRSMEIRKIWAESLFAVQKEVEMLHNILGAFHSGNDRLLTKWASCDDILSKVDDKRREATALCTDFNAACSKVVGLEKTPYAKTKRSEVLDQILCKITFPLLDFDSISHTSNEMKAVIDDLLEEESRMLKDVYEYMRDMSEAFRTVVLLPERIHQLMNGVVSLSRTISSIQKERQDSIWDLKAQHSPGRMAAKTPFVTLSSGRQVPVVGLGTWKSEPGKVYEAVKNAIDAGYRHIDCALAYQNEDEVGRAIEEKIKEGVVERKDLWVTSKCWNTFHSKSKVLECCQLSLKRLRLDYLDLYLMHWPFGYQEGGEIFPRNQAGDMLFSDVDYLETWEGMEECYEKGLVRDIGLSNFNSEQIMRVLKAAKVKPVMLQVECHPYLNQSRLIEFCKKLDIKVTGYSPLGSPDRPWAKPGDPSLMEEPAIKEIAQAHGKTPAQ</sequence>
<gene>
    <name evidence="1" type="ORF">HPB47_008932</name>
</gene>
<organism evidence="1 2">
    <name type="scientific">Ixodes persulcatus</name>
    <name type="common">Taiga tick</name>
    <dbReference type="NCBI Taxonomy" id="34615"/>
    <lineage>
        <taxon>Eukaryota</taxon>
        <taxon>Metazoa</taxon>
        <taxon>Ecdysozoa</taxon>
        <taxon>Arthropoda</taxon>
        <taxon>Chelicerata</taxon>
        <taxon>Arachnida</taxon>
        <taxon>Acari</taxon>
        <taxon>Parasitiformes</taxon>
        <taxon>Ixodida</taxon>
        <taxon>Ixodoidea</taxon>
        <taxon>Ixodidae</taxon>
        <taxon>Ixodinae</taxon>
        <taxon>Ixodes</taxon>
    </lineage>
</organism>
<feature type="non-terminal residue" evidence="1">
    <location>
        <position position="787"/>
    </location>
</feature>